<dbReference type="Proteomes" id="UP000032266">
    <property type="component" value="Chromosome"/>
</dbReference>
<evidence type="ECO:0000313" key="1">
    <source>
        <dbReference type="EMBL" id="AJQ96352.1"/>
    </source>
</evidence>
<accession>A0A0C5VNV1</accession>
<organism evidence="1 2">
    <name type="scientific">Gynuella sunshinyii YC6258</name>
    <dbReference type="NCBI Taxonomy" id="1445510"/>
    <lineage>
        <taxon>Bacteria</taxon>
        <taxon>Pseudomonadati</taxon>
        <taxon>Pseudomonadota</taxon>
        <taxon>Gammaproteobacteria</taxon>
        <taxon>Oceanospirillales</taxon>
        <taxon>Saccharospirillaceae</taxon>
        <taxon>Gynuella</taxon>
    </lineage>
</organism>
<gene>
    <name evidence="1" type="ORF">YC6258_04318</name>
</gene>
<dbReference type="KEGG" id="gsn:YC6258_04318"/>
<proteinExistence type="predicted"/>
<dbReference type="HOGENOM" id="CLU_3310542_0_0_6"/>
<keyword evidence="2" id="KW-1185">Reference proteome</keyword>
<dbReference type="EMBL" id="CP007142">
    <property type="protein sequence ID" value="AJQ96352.1"/>
    <property type="molecule type" value="Genomic_DNA"/>
</dbReference>
<sequence length="39" mass="4298">MEGCVVVIYEREGYAFMFFGAACVAVNSSSAKLRLPSFF</sequence>
<reference evidence="1 2" key="1">
    <citation type="submission" date="2014-01" db="EMBL/GenBank/DDBJ databases">
        <title>Full genme sequencing of cellulolytic bacterium Gynuella sunshinyii YC6258T gen. nov., sp. nov.</title>
        <authorList>
            <person name="Khan H."/>
            <person name="Chung E.J."/>
            <person name="Chung Y.R."/>
        </authorList>
    </citation>
    <scope>NUCLEOTIDE SEQUENCE [LARGE SCALE GENOMIC DNA]</scope>
    <source>
        <strain evidence="1 2">YC6258</strain>
    </source>
</reference>
<protein>
    <submittedName>
        <fullName evidence="1">Uncharacterized protein</fullName>
    </submittedName>
</protein>
<name>A0A0C5VNV1_9GAMM</name>
<evidence type="ECO:0000313" key="2">
    <source>
        <dbReference type="Proteomes" id="UP000032266"/>
    </source>
</evidence>
<dbReference type="AlphaFoldDB" id="A0A0C5VNV1"/>